<reference evidence="2" key="1">
    <citation type="journal article" date="2012" name="PLoS Genet.">
        <title>The genomes of the fungal plant pathogens Cladosporium fulvum and Dothistroma septosporum reveal adaptation to different hosts and lifestyles but also signatures of common ancestry.</title>
        <authorList>
            <person name="de Wit P.J.G.M."/>
            <person name="van der Burgt A."/>
            <person name="Oekmen B."/>
            <person name="Stergiopoulos I."/>
            <person name="Abd-Elsalam K.A."/>
            <person name="Aerts A.L."/>
            <person name="Bahkali A.H."/>
            <person name="Beenen H.G."/>
            <person name="Chettri P."/>
            <person name="Cox M.P."/>
            <person name="Datema E."/>
            <person name="de Vries R.P."/>
            <person name="Dhillon B."/>
            <person name="Ganley A.R."/>
            <person name="Griffiths S.A."/>
            <person name="Guo Y."/>
            <person name="Hamelin R.C."/>
            <person name="Henrissat B."/>
            <person name="Kabir M.S."/>
            <person name="Jashni M.K."/>
            <person name="Kema G."/>
            <person name="Klaubauf S."/>
            <person name="Lapidus A."/>
            <person name="Levasseur A."/>
            <person name="Lindquist E."/>
            <person name="Mehrabi R."/>
            <person name="Ohm R.A."/>
            <person name="Owen T.J."/>
            <person name="Salamov A."/>
            <person name="Schwelm A."/>
            <person name="Schijlen E."/>
            <person name="Sun H."/>
            <person name="van den Burg H.A."/>
            <person name="van Ham R.C.H.J."/>
            <person name="Zhang S."/>
            <person name="Goodwin S.B."/>
            <person name="Grigoriev I.V."/>
            <person name="Collemare J."/>
            <person name="Bradshaw R.E."/>
        </authorList>
    </citation>
    <scope>NUCLEOTIDE SEQUENCE [LARGE SCALE GENOMIC DNA]</scope>
    <source>
        <strain evidence="2">NZE10 / CBS 128990</strain>
    </source>
</reference>
<dbReference type="AlphaFoldDB" id="M2XHK7"/>
<dbReference type="HOGENOM" id="CLU_1906678_0_0_1"/>
<keyword evidence="2" id="KW-1185">Reference proteome</keyword>
<reference evidence="1 2" key="2">
    <citation type="journal article" date="2012" name="PLoS Pathog.">
        <title>Diverse lifestyles and strategies of plant pathogenesis encoded in the genomes of eighteen Dothideomycetes fungi.</title>
        <authorList>
            <person name="Ohm R.A."/>
            <person name="Feau N."/>
            <person name="Henrissat B."/>
            <person name="Schoch C.L."/>
            <person name="Horwitz B.A."/>
            <person name="Barry K.W."/>
            <person name="Condon B.J."/>
            <person name="Copeland A.C."/>
            <person name="Dhillon B."/>
            <person name="Glaser F."/>
            <person name="Hesse C.N."/>
            <person name="Kosti I."/>
            <person name="LaButti K."/>
            <person name="Lindquist E.A."/>
            <person name="Lucas S."/>
            <person name="Salamov A.A."/>
            <person name="Bradshaw R.E."/>
            <person name="Ciuffetti L."/>
            <person name="Hamelin R.C."/>
            <person name="Kema G.H.J."/>
            <person name="Lawrence C."/>
            <person name="Scott J.A."/>
            <person name="Spatafora J.W."/>
            <person name="Turgeon B.G."/>
            <person name="de Wit P.J.G.M."/>
            <person name="Zhong S."/>
            <person name="Goodwin S.B."/>
            <person name="Grigoriev I.V."/>
        </authorList>
    </citation>
    <scope>NUCLEOTIDE SEQUENCE [LARGE SCALE GENOMIC DNA]</scope>
    <source>
        <strain evidence="2">NZE10 / CBS 128990</strain>
    </source>
</reference>
<dbReference type="EMBL" id="KB446546">
    <property type="protein sequence ID" value="EME38927.1"/>
    <property type="molecule type" value="Genomic_DNA"/>
</dbReference>
<proteinExistence type="predicted"/>
<protein>
    <submittedName>
        <fullName evidence="1">Uncharacterized protein</fullName>
    </submittedName>
</protein>
<name>M2XHK7_DOTSN</name>
<accession>M2XHK7</accession>
<evidence type="ECO:0000313" key="2">
    <source>
        <dbReference type="Proteomes" id="UP000016933"/>
    </source>
</evidence>
<gene>
    <name evidence="1" type="ORF">DOTSEDRAFT_39128</name>
</gene>
<dbReference type="Proteomes" id="UP000016933">
    <property type="component" value="Unassembled WGS sequence"/>
</dbReference>
<organism evidence="1 2">
    <name type="scientific">Dothistroma septosporum (strain NZE10 / CBS 128990)</name>
    <name type="common">Red band needle blight fungus</name>
    <name type="synonym">Mycosphaerella pini</name>
    <dbReference type="NCBI Taxonomy" id="675120"/>
    <lineage>
        <taxon>Eukaryota</taxon>
        <taxon>Fungi</taxon>
        <taxon>Dikarya</taxon>
        <taxon>Ascomycota</taxon>
        <taxon>Pezizomycotina</taxon>
        <taxon>Dothideomycetes</taxon>
        <taxon>Dothideomycetidae</taxon>
        <taxon>Mycosphaerellales</taxon>
        <taxon>Mycosphaerellaceae</taxon>
        <taxon>Dothistroma</taxon>
    </lineage>
</organism>
<evidence type="ECO:0000313" key="1">
    <source>
        <dbReference type="EMBL" id="EME38927.1"/>
    </source>
</evidence>
<sequence length="133" mass="14293">MDNDLDNVPGICDSILNITVMAEMVGAESVSCLRNAKDGAGIEPPRLGVLMYLTSGCMIIEGRPYVGTAGVPDKVFKSFQEVQVKKVIRVKLRIGGSTWLDAVGVWDKTVMAIGMSRLSPHAFLCSTVLPLLP</sequence>